<feature type="domain" description="Serine aminopeptidase S33" evidence="2">
    <location>
        <begin position="191"/>
        <end position="347"/>
    </location>
</feature>
<evidence type="ECO:0000313" key="4">
    <source>
        <dbReference type="Proteomes" id="UP000593578"/>
    </source>
</evidence>
<dbReference type="InterPro" id="IPR000639">
    <property type="entry name" value="Epox_hydrolase-like"/>
</dbReference>
<dbReference type="Gene3D" id="3.40.50.1820">
    <property type="entry name" value="alpha/beta hydrolase"/>
    <property type="match status" value="2"/>
</dbReference>
<organism evidence="3 4">
    <name type="scientific">Gossypium raimondii</name>
    <name type="common">Peruvian cotton</name>
    <name type="synonym">Gossypium klotzschianum subsp. raimondii</name>
    <dbReference type="NCBI Taxonomy" id="29730"/>
    <lineage>
        <taxon>Eukaryota</taxon>
        <taxon>Viridiplantae</taxon>
        <taxon>Streptophyta</taxon>
        <taxon>Embryophyta</taxon>
        <taxon>Tracheophyta</taxon>
        <taxon>Spermatophyta</taxon>
        <taxon>Magnoliopsida</taxon>
        <taxon>eudicotyledons</taxon>
        <taxon>Gunneridae</taxon>
        <taxon>Pentapetalae</taxon>
        <taxon>rosids</taxon>
        <taxon>malvids</taxon>
        <taxon>Malvales</taxon>
        <taxon>Malvaceae</taxon>
        <taxon>Malvoideae</taxon>
        <taxon>Gossypium</taxon>
    </lineage>
</organism>
<dbReference type="PANTHER" id="PTHR43689:SF37">
    <property type="entry name" value="ALPHA_BETA HYDROLASE DOMAIN-CONTAINING PROTEIN VTE7"/>
    <property type="match status" value="1"/>
</dbReference>
<sequence>MAALRLGSLPPPTLTGITVTKKCERFNGGFKVVGDGGGDNGFPPFLPKEIEKIKDPFARNLARRIKRLPVQIGCSESYIMSSCVQPLAQTDANPVALLHCFDSSCLEWRRAYPLLEESGLEAWALDILGWGFSDLGSSSHRLTISTGFVFMSIFLLCALMTICVYIFPPLPGRLPPCNVASKRYHFYQLWKSYIKRPMVLVGPSLGAAVAIDFAVNYPEAVEKLVLINPSVYAEGTGNLAKLPKVVAYAGVSLLKTFPLRLYANLLAFDGIPLSKSLDWTNVGRLHCHMPWWKDATVNFMVSGGYNVVSKIKQVKQKTLIICGENDKIVSNQLAMADTNTLGEMKSLQSYLLNTNYFMVILDDLVVFPINLVIYFLTCLKRLRFELPNASMQRLPDCGHLCHVDKPRNVVKLIADFARAK</sequence>
<accession>A0A7J8PCJ4</accession>
<proteinExistence type="predicted"/>
<dbReference type="SUPFAM" id="SSF53474">
    <property type="entry name" value="alpha/beta-Hydrolases"/>
    <property type="match status" value="1"/>
</dbReference>
<keyword evidence="1" id="KW-0812">Transmembrane</keyword>
<dbReference type="AlphaFoldDB" id="A0A7J8PCJ4"/>
<reference evidence="3 4" key="1">
    <citation type="journal article" date="2019" name="Genome Biol. Evol.">
        <title>Insights into the evolution of the New World diploid cottons (Gossypium, subgenus Houzingenia) based on genome sequencing.</title>
        <authorList>
            <person name="Grover C.E."/>
            <person name="Arick M.A. 2nd"/>
            <person name="Thrash A."/>
            <person name="Conover J.L."/>
            <person name="Sanders W.S."/>
            <person name="Peterson D.G."/>
            <person name="Frelichowski J.E."/>
            <person name="Scheffler J.A."/>
            <person name="Scheffler B.E."/>
            <person name="Wendel J.F."/>
        </authorList>
    </citation>
    <scope>NUCLEOTIDE SEQUENCE [LARGE SCALE GENOMIC DNA]</scope>
    <source>
        <strain evidence="3">8</strain>
        <tissue evidence="3">Leaf</tissue>
    </source>
</reference>
<keyword evidence="1" id="KW-1133">Transmembrane helix</keyword>
<evidence type="ECO:0000313" key="3">
    <source>
        <dbReference type="EMBL" id="MBA0586979.1"/>
    </source>
</evidence>
<evidence type="ECO:0000256" key="1">
    <source>
        <dbReference type="SAM" id="Phobius"/>
    </source>
</evidence>
<feature type="transmembrane region" description="Helical" evidence="1">
    <location>
        <begin position="356"/>
        <end position="376"/>
    </location>
</feature>
<name>A0A7J8PCJ4_GOSRA</name>
<dbReference type="PRINTS" id="PR00412">
    <property type="entry name" value="EPOXHYDRLASE"/>
</dbReference>
<gene>
    <name evidence="3" type="ORF">Gorai_000118</name>
</gene>
<dbReference type="PANTHER" id="PTHR43689">
    <property type="entry name" value="HYDROLASE"/>
    <property type="match status" value="1"/>
</dbReference>
<keyword evidence="1" id="KW-0472">Membrane</keyword>
<dbReference type="Proteomes" id="UP000593578">
    <property type="component" value="Unassembled WGS sequence"/>
</dbReference>
<dbReference type="Pfam" id="PF12146">
    <property type="entry name" value="Hydrolase_4"/>
    <property type="match status" value="1"/>
</dbReference>
<feature type="transmembrane region" description="Helical" evidence="1">
    <location>
        <begin position="148"/>
        <end position="167"/>
    </location>
</feature>
<evidence type="ECO:0000259" key="2">
    <source>
        <dbReference type="Pfam" id="PF12146"/>
    </source>
</evidence>
<dbReference type="GO" id="GO:0003824">
    <property type="term" value="F:catalytic activity"/>
    <property type="evidence" value="ECO:0007669"/>
    <property type="project" value="InterPro"/>
</dbReference>
<dbReference type="InterPro" id="IPR029058">
    <property type="entry name" value="AB_hydrolase_fold"/>
</dbReference>
<protein>
    <recommendedName>
        <fullName evidence="2">Serine aminopeptidase S33 domain-containing protein</fullName>
    </recommendedName>
</protein>
<comment type="caution">
    <text evidence="3">The sequence shown here is derived from an EMBL/GenBank/DDBJ whole genome shotgun (WGS) entry which is preliminary data.</text>
</comment>
<dbReference type="EMBL" id="JABEZZ010000006">
    <property type="protein sequence ID" value="MBA0586979.1"/>
    <property type="molecule type" value="Genomic_DNA"/>
</dbReference>
<dbReference type="InterPro" id="IPR022742">
    <property type="entry name" value="Hydrolase_4"/>
</dbReference>